<feature type="domain" description="MYND-type" evidence="5">
    <location>
        <begin position="476"/>
        <end position="513"/>
    </location>
</feature>
<dbReference type="AlphaFoldDB" id="A0A8R2JUM3"/>
<dbReference type="InterPro" id="IPR002893">
    <property type="entry name" value="Znf_MYND"/>
</dbReference>
<organism evidence="6 7">
    <name type="scientific">Acyrthosiphon pisum</name>
    <name type="common">Pea aphid</name>
    <dbReference type="NCBI Taxonomy" id="7029"/>
    <lineage>
        <taxon>Eukaryota</taxon>
        <taxon>Metazoa</taxon>
        <taxon>Ecdysozoa</taxon>
        <taxon>Arthropoda</taxon>
        <taxon>Hexapoda</taxon>
        <taxon>Insecta</taxon>
        <taxon>Pterygota</taxon>
        <taxon>Neoptera</taxon>
        <taxon>Paraneoptera</taxon>
        <taxon>Hemiptera</taxon>
        <taxon>Sternorrhyncha</taxon>
        <taxon>Aphidomorpha</taxon>
        <taxon>Aphidoidea</taxon>
        <taxon>Aphididae</taxon>
        <taxon>Macrosiphini</taxon>
        <taxon>Acyrthosiphon</taxon>
    </lineage>
</organism>
<dbReference type="EnsemblMetazoa" id="XM_029491928.1">
    <property type="protein sequence ID" value="XP_029347788.1"/>
    <property type="gene ID" value="LOC100570368"/>
</dbReference>
<evidence type="ECO:0000313" key="7">
    <source>
        <dbReference type="Proteomes" id="UP000007819"/>
    </source>
</evidence>
<proteinExistence type="predicted"/>
<dbReference type="Proteomes" id="UP000007819">
    <property type="component" value="Chromosome X"/>
</dbReference>
<dbReference type="SUPFAM" id="SSF144232">
    <property type="entry name" value="HIT/MYND zinc finger-like"/>
    <property type="match status" value="1"/>
</dbReference>
<evidence type="ECO:0000256" key="3">
    <source>
        <dbReference type="ARBA" id="ARBA00022833"/>
    </source>
</evidence>
<keyword evidence="2 4" id="KW-0863">Zinc-finger</keyword>
<keyword evidence="1" id="KW-0479">Metal-binding</keyword>
<evidence type="ECO:0000256" key="2">
    <source>
        <dbReference type="ARBA" id="ARBA00022771"/>
    </source>
</evidence>
<sequence>MMDADQCTRWLKMINFVQKPNHQINSMKLLADDKLSTIPKENGVKPALKVNKMNREYLIKIEKLYKKYFCKSVIDTIVIIANIINIIELSNQYHKERINKSLNKRTEAEKLKERYDASRLNERHKRILGTKFKKNFKDVVSSFEDSEFDLAFQMFFLSILSVHQALKQPKLKKGSIFRNLVLLLKDNLDNSEYPQIFSLFNSMTFRPNCIDLITKIEDNRVIDPEVVNRMPLFFEPSNNSLEYFQAVIKAATTDSKEDLEILIDNATSQCFINSIFKDPVDSSTVTETIQSTLNSNKIIQQWFLTKNPDGTYQKMAVVNVDKSETICKTEVKPLSVTNQSSNQSFSSPLQEKTYVSSTSKEIPTKKGFVATSTNSHDPLMQVTAPLSETTTLMPTATTLIVVPQPPMQDEKSVANSHLHRAEDGTNVLDVQQDQLVKVSTGQMKAEVDGNNPQTEPTVLNNTAVVLKPISFLKCHARNCINAAILLCIKCQAVQYCSNQCQEHDFYDCHRNICEQLQNIRRAPQ</sequence>
<name>A0A8R2JUM3_ACYPI</name>
<dbReference type="OrthoDB" id="432970at2759"/>
<evidence type="ECO:0000259" key="5">
    <source>
        <dbReference type="PROSITE" id="PS50865"/>
    </source>
</evidence>
<reference evidence="6" key="2">
    <citation type="submission" date="2022-06" db="UniProtKB">
        <authorList>
            <consortium name="EnsemblMetazoa"/>
        </authorList>
    </citation>
    <scope>IDENTIFICATION</scope>
</reference>
<dbReference type="KEGG" id="api:100570368"/>
<protein>
    <recommendedName>
        <fullName evidence="5">MYND-type domain-containing protein</fullName>
    </recommendedName>
</protein>
<evidence type="ECO:0000256" key="4">
    <source>
        <dbReference type="PROSITE-ProRule" id="PRU00134"/>
    </source>
</evidence>
<dbReference type="PROSITE" id="PS50865">
    <property type="entry name" value="ZF_MYND_2"/>
    <property type="match status" value="1"/>
</dbReference>
<dbReference type="GeneID" id="100570368"/>
<evidence type="ECO:0000256" key="1">
    <source>
        <dbReference type="ARBA" id="ARBA00022723"/>
    </source>
</evidence>
<dbReference type="GO" id="GO:0008270">
    <property type="term" value="F:zinc ion binding"/>
    <property type="evidence" value="ECO:0007669"/>
    <property type="project" value="UniProtKB-KW"/>
</dbReference>
<keyword evidence="7" id="KW-1185">Reference proteome</keyword>
<reference evidence="7" key="1">
    <citation type="submission" date="2010-06" db="EMBL/GenBank/DDBJ databases">
        <authorList>
            <person name="Jiang H."/>
            <person name="Abraham K."/>
            <person name="Ali S."/>
            <person name="Alsbrooks S.L."/>
            <person name="Anim B.N."/>
            <person name="Anosike U.S."/>
            <person name="Attaway T."/>
            <person name="Bandaranaike D.P."/>
            <person name="Battles P.K."/>
            <person name="Bell S.N."/>
            <person name="Bell A.V."/>
            <person name="Beltran B."/>
            <person name="Bickham C."/>
            <person name="Bustamante Y."/>
            <person name="Caleb T."/>
            <person name="Canada A."/>
            <person name="Cardenas V."/>
            <person name="Carter K."/>
            <person name="Chacko J."/>
            <person name="Chandrabose M.N."/>
            <person name="Chavez D."/>
            <person name="Chavez A."/>
            <person name="Chen L."/>
            <person name="Chu H.-S."/>
            <person name="Claassen K.J."/>
            <person name="Cockrell R."/>
            <person name="Collins M."/>
            <person name="Cooper J.A."/>
            <person name="Cree A."/>
            <person name="Curry S.M."/>
            <person name="Da Y."/>
            <person name="Dao M.D."/>
            <person name="Das B."/>
            <person name="Davila M.-L."/>
            <person name="Davy-Carroll L."/>
            <person name="Denson S."/>
            <person name="Dinh H."/>
            <person name="Ebong V.E."/>
            <person name="Edwards J.R."/>
            <person name="Egan A."/>
            <person name="El-Daye J."/>
            <person name="Escobedo L."/>
            <person name="Fernandez S."/>
            <person name="Fernando P.R."/>
            <person name="Flagg N."/>
            <person name="Forbes L.D."/>
            <person name="Fowler R.G."/>
            <person name="Fu Q."/>
            <person name="Gabisi R.A."/>
            <person name="Ganer J."/>
            <person name="Garbino Pronczuk A."/>
            <person name="Garcia R.M."/>
            <person name="Garner T."/>
            <person name="Garrett T.E."/>
            <person name="Gonzalez D.A."/>
            <person name="Hamid H."/>
            <person name="Hawkins E.S."/>
            <person name="Hirani K."/>
            <person name="Hogues M.E."/>
            <person name="Hollins B."/>
            <person name="Hsiao C.-H."/>
            <person name="Jabil R."/>
            <person name="James M.L."/>
            <person name="Jhangiani S.N."/>
            <person name="Johnson B."/>
            <person name="Johnson Q."/>
            <person name="Joshi V."/>
            <person name="Kalu J.B."/>
            <person name="Kam C."/>
            <person name="Kashfia A."/>
            <person name="Keebler J."/>
            <person name="Kisamo H."/>
            <person name="Kovar C.L."/>
            <person name="Lago L.A."/>
            <person name="Lai C.-Y."/>
            <person name="Laidlaw J."/>
            <person name="Lara F."/>
            <person name="Le T.-K."/>
            <person name="Lee S.L."/>
            <person name="Legall F.H."/>
            <person name="Lemon S.J."/>
            <person name="Lewis L.R."/>
            <person name="Li B."/>
            <person name="Liu Y."/>
            <person name="Liu Y.-S."/>
            <person name="Lopez J."/>
            <person name="Lozado R.J."/>
            <person name="Lu J."/>
            <person name="Madu R.C."/>
            <person name="Maheshwari M."/>
            <person name="Maheshwari R."/>
            <person name="Malloy K."/>
            <person name="Martinez E."/>
            <person name="Mathew T."/>
            <person name="Mercado I.C."/>
            <person name="Mercado C."/>
            <person name="Meyer B."/>
            <person name="Montgomery K."/>
            <person name="Morgan M.B."/>
            <person name="Munidasa M."/>
            <person name="Nazareth L.V."/>
            <person name="Nelson J."/>
            <person name="Ng B.M."/>
            <person name="Nguyen N.B."/>
            <person name="Nguyen P.Q."/>
            <person name="Nguyen T."/>
            <person name="Obregon M."/>
            <person name="Okwuonu G.O."/>
            <person name="Onwere C.G."/>
            <person name="Orozco G."/>
            <person name="Parra A."/>
            <person name="Patel S."/>
            <person name="Patil S."/>
            <person name="Perez A."/>
            <person name="Perez Y."/>
            <person name="Pham C."/>
            <person name="Primus E.L."/>
            <person name="Pu L.-L."/>
            <person name="Puazo M."/>
            <person name="Qin X."/>
            <person name="Quiroz J.B."/>
            <person name="Reese J."/>
            <person name="Richards S."/>
            <person name="Rives C.M."/>
            <person name="Robberts R."/>
            <person name="Ruiz S.J."/>
            <person name="Ruiz M.J."/>
            <person name="Santibanez J."/>
            <person name="Schneider B.W."/>
            <person name="Sisson I."/>
            <person name="Smith M."/>
            <person name="Sodergren E."/>
            <person name="Song X.-Z."/>
            <person name="Song B.B."/>
            <person name="Summersgill H."/>
            <person name="Thelus R."/>
            <person name="Thornton R.D."/>
            <person name="Trejos Z.Y."/>
            <person name="Usmani K."/>
            <person name="Vattathil S."/>
            <person name="Villasana D."/>
            <person name="Walker D.L."/>
            <person name="Wang S."/>
            <person name="Wang K."/>
            <person name="White C.S."/>
            <person name="Williams A.C."/>
            <person name="Williamson J."/>
            <person name="Wilson K."/>
            <person name="Woghiren I.O."/>
            <person name="Woodworth J.R."/>
            <person name="Worley K.C."/>
            <person name="Wright R.A."/>
            <person name="Wu W."/>
            <person name="Young L."/>
            <person name="Zhang L."/>
            <person name="Zhang J."/>
            <person name="Zhu Y."/>
            <person name="Muzny D.M."/>
            <person name="Weinstock G."/>
            <person name="Gibbs R.A."/>
        </authorList>
    </citation>
    <scope>NUCLEOTIDE SEQUENCE [LARGE SCALE GENOMIC DNA]</scope>
    <source>
        <strain evidence="7">LSR1</strain>
    </source>
</reference>
<keyword evidence="3" id="KW-0862">Zinc</keyword>
<accession>A0A8R2JUM3</accession>
<evidence type="ECO:0000313" key="6">
    <source>
        <dbReference type="EnsemblMetazoa" id="XP_029347788.1"/>
    </source>
</evidence>
<dbReference type="RefSeq" id="XP_029347788.1">
    <property type="nucleotide sequence ID" value="XM_029491928.1"/>
</dbReference>